<evidence type="ECO:0000313" key="2">
    <source>
        <dbReference type="EMBL" id="AXO78668.1"/>
    </source>
</evidence>
<name>A0A346HGY2_LIGIN</name>
<protein>
    <submittedName>
        <fullName evidence="2">NADH dehydrogenase subunit 2</fullName>
    </submittedName>
</protein>
<gene>
    <name evidence="2" type="primary">nad2</name>
</gene>
<evidence type="ECO:0000256" key="1">
    <source>
        <dbReference type="SAM" id="Phobius"/>
    </source>
</evidence>
<reference evidence="2" key="1">
    <citation type="submission" date="2017-08" db="EMBL/GenBank/DDBJ databases">
        <authorList>
            <person name="de Groot N.N."/>
        </authorList>
    </citation>
    <scope>NUCLEOTIDE SEQUENCE</scope>
</reference>
<accession>A0A346HGY2</accession>
<keyword evidence="1" id="KW-0812">Transmembrane</keyword>
<keyword evidence="2" id="KW-0496">Mitochondrion</keyword>
<keyword evidence="1" id="KW-1133">Transmembrane helix</keyword>
<feature type="transmembrane region" description="Helical" evidence="1">
    <location>
        <begin position="147"/>
        <end position="165"/>
    </location>
</feature>
<organism evidence="2">
    <name type="scientific">Ligula intestinalis</name>
    <name type="common">Tapeworm</name>
    <dbReference type="NCBI Taxonomy" id="94845"/>
    <lineage>
        <taxon>Eukaryota</taxon>
        <taxon>Metazoa</taxon>
        <taxon>Spiralia</taxon>
        <taxon>Lophotrochozoa</taxon>
        <taxon>Platyhelminthes</taxon>
        <taxon>Cestoda</taxon>
        <taxon>Eucestoda</taxon>
        <taxon>Diphyllobothriidea</taxon>
        <taxon>Diphyllobothriidae</taxon>
        <taxon>Ligula</taxon>
    </lineage>
</organism>
<dbReference type="AlphaFoldDB" id="A0A346HGY2"/>
<feature type="transmembrane region" description="Helical" evidence="1">
    <location>
        <begin position="251"/>
        <end position="269"/>
    </location>
</feature>
<dbReference type="EMBL" id="MF671696">
    <property type="protein sequence ID" value="AXO78668.1"/>
    <property type="molecule type" value="Genomic_DNA"/>
</dbReference>
<feature type="transmembrane region" description="Helical" evidence="1">
    <location>
        <begin position="172"/>
        <end position="194"/>
    </location>
</feature>
<feature type="transmembrane region" description="Helical" evidence="1">
    <location>
        <begin position="200"/>
        <end position="217"/>
    </location>
</feature>
<feature type="transmembrane region" description="Helical" evidence="1">
    <location>
        <begin position="31"/>
        <end position="51"/>
    </location>
</feature>
<keyword evidence="1" id="KW-0472">Membrane</keyword>
<feature type="transmembrane region" description="Helical" evidence="1">
    <location>
        <begin position="63"/>
        <end position="82"/>
    </location>
</feature>
<feature type="transmembrane region" description="Helical" evidence="1">
    <location>
        <begin position="116"/>
        <end position="135"/>
    </location>
</feature>
<geneLocation type="mitochondrion" evidence="2"/>
<feature type="transmembrane region" description="Helical" evidence="1">
    <location>
        <begin position="226"/>
        <end position="245"/>
    </location>
</feature>
<proteinExistence type="predicted"/>
<feature type="transmembrane region" description="Helical" evidence="1">
    <location>
        <begin position="88"/>
        <end position="109"/>
    </location>
</feature>
<sequence length="292" mass="34033">MFARVHSDLVLFSFILSIFFCAGCALVDSLLGFWVFLELAGLSIIPCFFYVSEFDNLNFYSSLLVYVVMSGLSSVFLISGVLFLSLYYLILIGFIIKLGLFPFSVWVYFVFASSNWIFIFLVSVILKFPVLFFSFLLQENGVCESVLYIDCFLTIFLCSSLFWLYSLSWEYVWCHISLSSVSTLLVACFCAEFVITSFVYAYYSIWATACVCYFFYLKRMSGVKEWFWLFCFLFLITPLSLPLFYKLSVCLSILYSSVYILIMWSLYSLSEQFFLYKLAGDEYLSCTFNVWY</sequence>